<accession>A0A1Q8ZVH4</accession>
<dbReference type="Gene3D" id="1.10.10.60">
    <property type="entry name" value="Homeodomain-like"/>
    <property type="match status" value="1"/>
</dbReference>
<dbReference type="PROSITE" id="PS01124">
    <property type="entry name" value="HTH_ARAC_FAMILY_2"/>
    <property type="match status" value="1"/>
</dbReference>
<dbReference type="GO" id="GO:0003700">
    <property type="term" value="F:DNA-binding transcription factor activity"/>
    <property type="evidence" value="ECO:0007669"/>
    <property type="project" value="InterPro"/>
</dbReference>
<dbReference type="RefSeq" id="WP_075638188.1">
    <property type="nucleotide sequence ID" value="NZ_MKIM01000022.1"/>
</dbReference>
<keyword evidence="2" id="KW-0804">Transcription</keyword>
<comment type="caution">
    <text evidence="4">The sequence shown here is derived from an EMBL/GenBank/DDBJ whole genome shotgun (WGS) entry which is preliminary data.</text>
</comment>
<keyword evidence="1" id="KW-0805">Transcription regulation</keyword>
<name>A0A1Q8ZVH4_9HYPH</name>
<organism evidence="4 5">
    <name type="scientific">Rhizobium oryziradicis</name>
    <dbReference type="NCBI Taxonomy" id="1867956"/>
    <lineage>
        <taxon>Bacteria</taxon>
        <taxon>Pseudomonadati</taxon>
        <taxon>Pseudomonadota</taxon>
        <taxon>Alphaproteobacteria</taxon>
        <taxon>Hyphomicrobiales</taxon>
        <taxon>Rhizobiaceae</taxon>
        <taxon>Rhizobium/Agrobacterium group</taxon>
        <taxon>Rhizobium</taxon>
    </lineage>
</organism>
<dbReference type="AlphaFoldDB" id="A0A1Q8ZVH4"/>
<evidence type="ECO:0000259" key="3">
    <source>
        <dbReference type="PROSITE" id="PS01124"/>
    </source>
</evidence>
<dbReference type="SMART" id="SM00342">
    <property type="entry name" value="HTH_ARAC"/>
    <property type="match status" value="1"/>
</dbReference>
<protein>
    <recommendedName>
        <fullName evidence="3">HTH araC/xylS-type domain-containing protein</fullName>
    </recommendedName>
</protein>
<dbReference type="OrthoDB" id="7285481at2"/>
<evidence type="ECO:0000313" key="4">
    <source>
        <dbReference type="EMBL" id="OLP46066.1"/>
    </source>
</evidence>
<evidence type="ECO:0000313" key="5">
    <source>
        <dbReference type="Proteomes" id="UP000186894"/>
    </source>
</evidence>
<keyword evidence="5" id="KW-1185">Reference proteome</keyword>
<dbReference type="PANTHER" id="PTHR47893:SF1">
    <property type="entry name" value="REGULATORY PROTEIN PCHR"/>
    <property type="match status" value="1"/>
</dbReference>
<sequence>MEEDFSELPWEDKGWLINRQTTDLHEHARFYDRWDMEIVQLSAGRFTGRLFRIDCPHMQIFREYSNLTLLKTGNSWAGSVIFSLPIHAAGSGWMCGAELKDKVSLLEDGTLLNEMVTPSHLDVVFIALDRNWFMAQALERGFTQVAHALQFTHSFSLQLTQQACLSAFFERFLSDICRNDLKEAPQFNFAAIENLVAAQLLHALSDAYRVAHIKDTERKRIADAARQIFLQNLCEPLGFGDIARQLGISRRHLHNCFMSSFGVSGYQLLQAMRLNKVRFELLMSRKNNRRVSIGDVASEWGFWHQSRFAADYVQIFYELPSQTLNGKTAP</sequence>
<reference evidence="4 5" key="1">
    <citation type="submission" date="2016-09" db="EMBL/GenBank/DDBJ databases">
        <title>Rhizobium oryziradicis sp. nov., isolated from the root of rice.</title>
        <authorList>
            <person name="Zhao J."/>
            <person name="Zhang X."/>
        </authorList>
    </citation>
    <scope>NUCLEOTIDE SEQUENCE [LARGE SCALE GENOMIC DNA]</scope>
    <source>
        <strain evidence="4 5">N19</strain>
    </source>
</reference>
<feature type="domain" description="HTH araC/xylS-type" evidence="3">
    <location>
        <begin position="223"/>
        <end position="326"/>
    </location>
</feature>
<gene>
    <name evidence="4" type="ORF">BJF95_02590</name>
</gene>
<dbReference type="SUPFAM" id="SSF46689">
    <property type="entry name" value="Homeodomain-like"/>
    <property type="match status" value="1"/>
</dbReference>
<evidence type="ECO:0000256" key="2">
    <source>
        <dbReference type="ARBA" id="ARBA00023163"/>
    </source>
</evidence>
<proteinExistence type="predicted"/>
<dbReference type="InterPro" id="IPR053142">
    <property type="entry name" value="PchR_regulatory_protein"/>
</dbReference>
<dbReference type="InterPro" id="IPR018060">
    <property type="entry name" value="HTH_AraC"/>
</dbReference>
<dbReference type="InterPro" id="IPR009057">
    <property type="entry name" value="Homeodomain-like_sf"/>
</dbReference>
<dbReference type="EMBL" id="MKIM01000022">
    <property type="protein sequence ID" value="OLP46066.1"/>
    <property type="molecule type" value="Genomic_DNA"/>
</dbReference>
<dbReference type="Pfam" id="PF12833">
    <property type="entry name" value="HTH_18"/>
    <property type="match status" value="1"/>
</dbReference>
<dbReference type="Proteomes" id="UP000186894">
    <property type="component" value="Unassembled WGS sequence"/>
</dbReference>
<evidence type="ECO:0000256" key="1">
    <source>
        <dbReference type="ARBA" id="ARBA00023015"/>
    </source>
</evidence>
<dbReference type="GO" id="GO:0043565">
    <property type="term" value="F:sequence-specific DNA binding"/>
    <property type="evidence" value="ECO:0007669"/>
    <property type="project" value="InterPro"/>
</dbReference>
<dbReference type="STRING" id="1867956.BJF95_02590"/>
<dbReference type="PANTHER" id="PTHR47893">
    <property type="entry name" value="REGULATORY PROTEIN PCHR"/>
    <property type="match status" value="1"/>
</dbReference>